<evidence type="ECO:0000313" key="2">
    <source>
        <dbReference type="Proteomes" id="UP000772434"/>
    </source>
</evidence>
<protein>
    <submittedName>
        <fullName evidence="1">Uncharacterized protein</fullName>
    </submittedName>
</protein>
<reference evidence="1" key="1">
    <citation type="submission" date="2020-11" db="EMBL/GenBank/DDBJ databases">
        <authorList>
            <consortium name="DOE Joint Genome Institute"/>
            <person name="Ahrendt S."/>
            <person name="Riley R."/>
            <person name="Andreopoulos W."/>
            <person name="Labutti K."/>
            <person name="Pangilinan J."/>
            <person name="Ruiz-Duenas F.J."/>
            <person name="Barrasa J.M."/>
            <person name="Sanchez-Garcia M."/>
            <person name="Camarero S."/>
            <person name="Miyauchi S."/>
            <person name="Serrano A."/>
            <person name="Linde D."/>
            <person name="Babiker R."/>
            <person name="Drula E."/>
            <person name="Ayuso-Fernandez I."/>
            <person name="Pacheco R."/>
            <person name="Padilla G."/>
            <person name="Ferreira P."/>
            <person name="Barriuso J."/>
            <person name="Kellner H."/>
            <person name="Castanera R."/>
            <person name="Alfaro M."/>
            <person name="Ramirez L."/>
            <person name="Pisabarro A.G."/>
            <person name="Kuo A."/>
            <person name="Tritt A."/>
            <person name="Lipzen A."/>
            <person name="He G."/>
            <person name="Yan M."/>
            <person name="Ng V."/>
            <person name="Cullen D."/>
            <person name="Martin F."/>
            <person name="Rosso M.-N."/>
            <person name="Henrissat B."/>
            <person name="Hibbett D."/>
            <person name="Martinez A.T."/>
            <person name="Grigoriev I.V."/>
        </authorList>
    </citation>
    <scope>NUCLEOTIDE SEQUENCE</scope>
    <source>
        <strain evidence="1">AH 40177</strain>
    </source>
</reference>
<feature type="non-terminal residue" evidence="1">
    <location>
        <position position="1"/>
    </location>
</feature>
<accession>A0A9P5U1C7</accession>
<dbReference type="OrthoDB" id="3363652at2759"/>
<comment type="caution">
    <text evidence="1">The sequence shown here is derived from an EMBL/GenBank/DDBJ whole genome shotgun (WGS) entry which is preliminary data.</text>
</comment>
<name>A0A9P5U1C7_9AGAR</name>
<dbReference type="Proteomes" id="UP000772434">
    <property type="component" value="Unassembled WGS sequence"/>
</dbReference>
<feature type="non-terminal residue" evidence="1">
    <location>
        <position position="101"/>
    </location>
</feature>
<dbReference type="AlphaFoldDB" id="A0A9P5U1C7"/>
<proteinExistence type="predicted"/>
<dbReference type="EMBL" id="JADNRY010000175">
    <property type="protein sequence ID" value="KAF9062327.1"/>
    <property type="molecule type" value="Genomic_DNA"/>
</dbReference>
<keyword evidence="2" id="KW-1185">Reference proteome</keyword>
<evidence type="ECO:0000313" key="1">
    <source>
        <dbReference type="EMBL" id="KAF9062327.1"/>
    </source>
</evidence>
<sequence>ILQQVKLGPNLSEGQRAKVEGLLAEYMDCFALSVSRVHPVPGAVHRLDIPEGAEFSKKVRQKSLTPPQREYLHGKIDELLDTGVIKWCKPDEVKCVSPLTL</sequence>
<gene>
    <name evidence="1" type="ORF">BDP27DRAFT_1147202</name>
</gene>
<organism evidence="1 2">
    <name type="scientific">Rhodocollybia butyracea</name>
    <dbReference type="NCBI Taxonomy" id="206335"/>
    <lineage>
        <taxon>Eukaryota</taxon>
        <taxon>Fungi</taxon>
        <taxon>Dikarya</taxon>
        <taxon>Basidiomycota</taxon>
        <taxon>Agaricomycotina</taxon>
        <taxon>Agaricomycetes</taxon>
        <taxon>Agaricomycetidae</taxon>
        <taxon>Agaricales</taxon>
        <taxon>Marasmiineae</taxon>
        <taxon>Omphalotaceae</taxon>
        <taxon>Rhodocollybia</taxon>
    </lineage>
</organism>